<feature type="region of interest" description="Disordered" evidence="1">
    <location>
        <begin position="2058"/>
        <end position="2124"/>
    </location>
</feature>
<feature type="region of interest" description="Disordered" evidence="1">
    <location>
        <begin position="424"/>
        <end position="452"/>
    </location>
</feature>
<feature type="compositionally biased region" description="Basic and acidic residues" evidence="1">
    <location>
        <begin position="350"/>
        <end position="366"/>
    </location>
</feature>
<feature type="region of interest" description="Disordered" evidence="1">
    <location>
        <begin position="477"/>
        <end position="519"/>
    </location>
</feature>
<feature type="region of interest" description="Disordered" evidence="1">
    <location>
        <begin position="1346"/>
        <end position="1408"/>
    </location>
</feature>
<evidence type="ECO:0000256" key="1">
    <source>
        <dbReference type="SAM" id="MobiDB-lite"/>
    </source>
</evidence>
<comment type="caution">
    <text evidence="2">The sequence shown here is derived from an EMBL/GenBank/DDBJ whole genome shotgun (WGS) entry which is preliminary data.</text>
</comment>
<feature type="region of interest" description="Disordered" evidence="1">
    <location>
        <begin position="1849"/>
        <end position="1966"/>
    </location>
</feature>
<feature type="compositionally biased region" description="Low complexity" evidence="1">
    <location>
        <begin position="1939"/>
        <end position="1949"/>
    </location>
</feature>
<feature type="region of interest" description="Disordered" evidence="1">
    <location>
        <begin position="298"/>
        <end position="320"/>
    </location>
</feature>
<organism evidence="2 3">
    <name type="scientific">Paralvinella palmiformis</name>
    <dbReference type="NCBI Taxonomy" id="53620"/>
    <lineage>
        <taxon>Eukaryota</taxon>
        <taxon>Metazoa</taxon>
        <taxon>Spiralia</taxon>
        <taxon>Lophotrochozoa</taxon>
        <taxon>Annelida</taxon>
        <taxon>Polychaeta</taxon>
        <taxon>Sedentaria</taxon>
        <taxon>Canalipalpata</taxon>
        <taxon>Terebellida</taxon>
        <taxon>Terebelliformia</taxon>
        <taxon>Alvinellidae</taxon>
        <taxon>Paralvinella</taxon>
    </lineage>
</organism>
<feature type="compositionally biased region" description="Basic and acidic residues" evidence="1">
    <location>
        <begin position="825"/>
        <end position="838"/>
    </location>
</feature>
<proteinExistence type="predicted"/>
<feature type="compositionally biased region" description="Polar residues" evidence="1">
    <location>
        <begin position="392"/>
        <end position="402"/>
    </location>
</feature>
<feature type="compositionally biased region" description="Polar residues" evidence="1">
    <location>
        <begin position="1896"/>
        <end position="1909"/>
    </location>
</feature>
<dbReference type="Proteomes" id="UP001208570">
    <property type="component" value="Unassembled WGS sequence"/>
</dbReference>
<feature type="compositionally biased region" description="Basic and acidic residues" evidence="1">
    <location>
        <begin position="135"/>
        <end position="151"/>
    </location>
</feature>
<feature type="compositionally biased region" description="Low complexity" evidence="1">
    <location>
        <begin position="490"/>
        <end position="503"/>
    </location>
</feature>
<feature type="compositionally biased region" description="Low complexity" evidence="1">
    <location>
        <begin position="915"/>
        <end position="931"/>
    </location>
</feature>
<feature type="region of interest" description="Disordered" evidence="1">
    <location>
        <begin position="1658"/>
        <end position="1688"/>
    </location>
</feature>
<name>A0AAD9MSG7_9ANNE</name>
<feature type="compositionally biased region" description="Polar residues" evidence="1">
    <location>
        <begin position="2060"/>
        <end position="2079"/>
    </location>
</feature>
<feature type="compositionally biased region" description="Polar residues" evidence="1">
    <location>
        <begin position="932"/>
        <end position="941"/>
    </location>
</feature>
<feature type="region of interest" description="Disordered" evidence="1">
    <location>
        <begin position="1759"/>
        <end position="1795"/>
    </location>
</feature>
<feature type="region of interest" description="Disordered" evidence="1">
    <location>
        <begin position="350"/>
        <end position="409"/>
    </location>
</feature>
<feature type="region of interest" description="Disordered" evidence="1">
    <location>
        <begin position="1467"/>
        <end position="1539"/>
    </location>
</feature>
<feature type="region of interest" description="Disordered" evidence="1">
    <location>
        <begin position="825"/>
        <end position="845"/>
    </location>
</feature>
<feature type="compositionally biased region" description="Low complexity" evidence="1">
    <location>
        <begin position="1380"/>
        <end position="1391"/>
    </location>
</feature>
<sequence length="2154" mass="234269">MRCLHQVKTCFGKSAKITAQGDLDSYANFSKHYSTDNSYKGNLLANKTQPDCIQRLYQEAEDNPVSIIRQCNPNRTDGRTGSKLFMLVPVFKDGVYKESDADFEVKPSLVPQIEHELLNVGDGDDKPVSPPPSPDVEHHPRNYPEAHSQKDKVRKLSKSIPEDLILIDVTGATFNRMCEYRESIRSSSREYIKDGTVKRKHRRQTLSSAPGLVFSEISTKLFNMNHLSSHVSLRTRSMSHERPKSAALECYAPRTGSKADLKKIKEREKKKAKQDPEESNLARSCSLRRSLKSLFKNKRSKSSDLWAEGRPRSPGPPVVDLAYPMKRARSLPRSLKSTARLVNDRLEFDRERSASTEGRLDTRTEEQLDTMPVKPANGQKGTKERSKMPRSVSHNAALSGSTFVDHLSRPKSMEVGPQAFSGTLYPGSVSSQTAPSSESVTSSFTQDSHMTTSKHIHINIPDKPWTKPFAKVKLRFRRKQKHEVKDERQSSSGHWSASSSSARHSLDSDGRHSASSPERLSFCDKDSAVSLNIHSPERSWFQSCYLSVEYFTLSAIRTLMSDWFNYVQVIVLVEICRHQWPRQSVAWIVRCTGKISEEASTFGDGDSSTLNGSSSGNESIVDMKNDWMKKEHWPKTMPGKRVRDITQTSTTVSNRVSDCIKSDAKVTSESCLTTQNLKVHNDVHQPLSRGFSHVGDDESSIYSVDQEGFYTSMHKDCGLRKGVEDLLEEDEDNFSSSTISDGGGGAANNGESSIGKKFSSFISRNGTVKKKKGNKKPPPPPRRMSALSDKNNCPPNSSMEVSAPKSELQKLAELAQRIAAQKEQEAFRVREKEPDRSPSFESDAESMFARVQTKSVISPSAIPSLCSVTPFETDDEDFDLLGFNNGCNSESNQDAIKFKNYMDSLKSSRSAPETMDSSTLTESSFSSMSLDVSPTTASGSGHNLKDSGHYSTWPRSPNNKHDNTKQSRTAADSLKPPECLTIISPKPNLFYADEKFTFVDSRHPLPEAKTPDSILDERVFDSPTNNTFKAPQETSTPATGDECWLPVFDTPSVNSVLSGQRSADSSRFSEKSADWTLTWPRRKGVTFLTSTQPMSKDDCLILTNRTVAQKSITTKQSNVGTFPRKGDHAHFISMKNRQAKVPTSLPVNDQSSEQHLQPAHAKLVISSPVANRACFVENPYKRSVCSPVTANDLLKFWNYTSSDKWYNTLPRSSRPDVKQSFSFSTAEDLQNVRNENQGDVPAINQIPKSLTTDLDFGKPVTLDEDPANSKRPPSKPLFPSISAMKHSVNFPGAPKKRAEPTNYGRTWYDGIDAASTVVVMSPDGTQSLRGTQTSFAAFLKDQASGTSIATRRRRDSVASSISTNSSSSGRKSVTFASVHRTSSSSLSRTSLDATSITSSQLSGDTINDRRSLHSMVSDDGIQVTPQKKDVLSLFQSRDPPHFLSSCLKRSNSNGSSELRANLPPLETIIGSDSETPHNLSEDQSFDESTVCTCDSPPSVPSTLSGTEPSAKRQKVNTGPKPGSLSPRHRSGSPSKPKNLVVSTSFVGSSVKMDPAVTNVICEFGNEIKPMPLITTSFIGAFKMENTSEKNAESTPSMHAALFPNKIIGSQDAKHSKSMDFSPSSEPTTVDVSQPKFVVPLSNKTKQDNEKSSIVAVRMNSNGSLPRQDSVPNKLSSFGPEVKTSAEQASNIDSFGPVVDISVTLPSSSISSSSSSSSSTISSSSSSSASLVLAQSSLQSTTLTLSSQCVHTKSVPVLSSTSVMPTSSSAMTTKIVSSTSPPPSSSSTTSSSSSAAATTVSLMVLKPSTSRDNSTAAKFVLPKLRPWNPPNLSNSRTSTLLSQLSAVATQGANLDPTPEVGNEKTTVPRSNESNKGASNESGKPSKKPKDNPAGERTSGSSNSNCVQSGSKAPDESASSKKLCSGKEPKSPDRRDNGEQRSISDMSSDSSSQRDEDRNASHLSRSSCSLNRWSTADIGSSALSLARSTSSLAGLSLSTTSLNKSCLSLAKSTDSLGSSSSTAERSRVAKLTFFNNNDIGESPRSSLKGSVDRRFAKYSGAQKKTNSAKVGQTHEPQQSAGDGNDPRAKSAPKTPPNSSQHSSGKRSLPLRLGLKCPAPKSSPIQGKFVNSILGKLHRKGINTSLTKISQTATAQK</sequence>
<evidence type="ECO:0000313" key="2">
    <source>
        <dbReference type="EMBL" id="KAK2144127.1"/>
    </source>
</evidence>
<gene>
    <name evidence="2" type="ORF">LSH36_782g00002</name>
</gene>
<feature type="compositionally biased region" description="Low complexity" evidence="1">
    <location>
        <begin position="1357"/>
        <end position="1372"/>
    </location>
</feature>
<feature type="compositionally biased region" description="Polar residues" evidence="1">
    <location>
        <begin position="1392"/>
        <end position="1405"/>
    </location>
</feature>
<feature type="compositionally biased region" description="Polar residues" evidence="1">
    <location>
        <begin position="428"/>
        <end position="451"/>
    </location>
</feature>
<feature type="compositionally biased region" description="Basic and acidic residues" evidence="1">
    <location>
        <begin position="1911"/>
        <end position="1937"/>
    </location>
</feature>
<accession>A0AAD9MSG7</accession>
<keyword evidence="3" id="KW-1185">Reference proteome</keyword>
<feature type="compositionally biased region" description="Polar residues" evidence="1">
    <location>
        <begin position="1862"/>
        <end position="1881"/>
    </location>
</feature>
<feature type="compositionally biased region" description="Polar residues" evidence="1">
    <location>
        <begin position="1470"/>
        <end position="1492"/>
    </location>
</feature>
<evidence type="ECO:0000313" key="3">
    <source>
        <dbReference type="Proteomes" id="UP001208570"/>
    </source>
</evidence>
<feature type="region of interest" description="Disordered" evidence="1">
    <location>
        <begin position="1254"/>
        <end position="1281"/>
    </location>
</feature>
<feature type="region of interest" description="Disordered" evidence="1">
    <location>
        <begin position="119"/>
        <end position="153"/>
    </location>
</feature>
<protein>
    <submittedName>
        <fullName evidence="2">Uncharacterized protein</fullName>
    </submittedName>
</protein>
<feature type="compositionally biased region" description="Polar residues" evidence="1">
    <location>
        <begin position="1658"/>
        <end position="1675"/>
    </location>
</feature>
<feature type="compositionally biased region" description="Polar residues" evidence="1">
    <location>
        <begin position="788"/>
        <end position="800"/>
    </location>
</feature>
<feature type="region of interest" description="Disordered" evidence="1">
    <location>
        <begin position="730"/>
        <end position="802"/>
    </location>
</feature>
<feature type="region of interest" description="Disordered" evidence="1">
    <location>
        <begin position="265"/>
        <end position="284"/>
    </location>
</feature>
<reference evidence="2" key="1">
    <citation type="journal article" date="2023" name="Mol. Biol. Evol.">
        <title>Third-Generation Sequencing Reveals the Adaptive Role of the Epigenome in Three Deep-Sea Polychaetes.</title>
        <authorList>
            <person name="Perez M."/>
            <person name="Aroh O."/>
            <person name="Sun Y."/>
            <person name="Lan Y."/>
            <person name="Juniper S.K."/>
            <person name="Young C.R."/>
            <person name="Angers B."/>
            <person name="Qian P.Y."/>
        </authorList>
    </citation>
    <scope>NUCLEOTIDE SEQUENCE</scope>
    <source>
        <strain evidence="2">P08H-3</strain>
    </source>
</reference>
<feature type="compositionally biased region" description="Polar residues" evidence="1">
    <location>
        <begin position="1022"/>
        <end position="1038"/>
    </location>
</feature>
<feature type="region of interest" description="Disordered" evidence="1">
    <location>
        <begin position="1021"/>
        <end position="1043"/>
    </location>
</feature>
<feature type="region of interest" description="Disordered" evidence="1">
    <location>
        <begin position="908"/>
        <end position="978"/>
    </location>
</feature>
<dbReference type="EMBL" id="JAODUP010000782">
    <property type="protein sequence ID" value="KAK2144127.1"/>
    <property type="molecule type" value="Genomic_DNA"/>
</dbReference>
<feature type="compositionally biased region" description="Low complexity" evidence="1">
    <location>
        <begin position="748"/>
        <end position="763"/>
    </location>
</feature>
<feature type="compositionally biased region" description="Basic and acidic residues" evidence="1">
    <location>
        <begin position="265"/>
        <end position="276"/>
    </location>
</feature>